<dbReference type="Gene3D" id="6.10.340.10">
    <property type="match status" value="1"/>
</dbReference>
<comment type="caution">
    <text evidence="5">The sequence shown here is derived from an EMBL/GenBank/DDBJ whole genome shotgun (WGS) entry which is preliminary data.</text>
</comment>
<evidence type="ECO:0000313" key="6">
    <source>
        <dbReference type="Proteomes" id="UP000290870"/>
    </source>
</evidence>
<keyword evidence="2" id="KW-0812">Transmembrane</keyword>
<dbReference type="Gene3D" id="3.20.20.450">
    <property type="entry name" value="EAL domain"/>
    <property type="match status" value="1"/>
</dbReference>
<dbReference type="CDD" id="cd06225">
    <property type="entry name" value="HAMP"/>
    <property type="match status" value="1"/>
</dbReference>
<dbReference type="Pfam" id="PF00990">
    <property type="entry name" value="GGDEF"/>
    <property type="match status" value="1"/>
</dbReference>
<feature type="domain" description="GGDEF" evidence="4">
    <location>
        <begin position="298"/>
        <end position="429"/>
    </location>
</feature>
<keyword evidence="2" id="KW-0472">Membrane</keyword>
<keyword evidence="2" id="KW-1133">Transmembrane helix</keyword>
<evidence type="ECO:0000259" key="3">
    <source>
        <dbReference type="PROSITE" id="PS50883"/>
    </source>
</evidence>
<accession>A0A4Q0ZDH1</accession>
<proteinExistence type="predicted"/>
<dbReference type="Pfam" id="PF08269">
    <property type="entry name" value="dCache_2"/>
    <property type="match status" value="1"/>
</dbReference>
<dbReference type="InterPro" id="IPR004010">
    <property type="entry name" value="Double_Cache_2"/>
</dbReference>
<dbReference type="InterPro" id="IPR050706">
    <property type="entry name" value="Cyclic-di-GMP_PDE-like"/>
</dbReference>
<name>A0A4Q0ZDH1_9BACT</name>
<dbReference type="RefSeq" id="WP_128986384.1">
    <property type="nucleotide sequence ID" value="NZ_PDJZ01000005.1"/>
</dbReference>
<feature type="transmembrane region" description="Helical" evidence="2">
    <location>
        <begin position="186"/>
        <end position="207"/>
    </location>
</feature>
<dbReference type="OrthoDB" id="9790732at2"/>
<feature type="transmembrane region" description="Helical" evidence="2">
    <location>
        <begin position="6"/>
        <end position="28"/>
    </location>
</feature>
<dbReference type="PROSITE" id="PS50887">
    <property type="entry name" value="GGDEF"/>
    <property type="match status" value="1"/>
</dbReference>
<dbReference type="PANTHER" id="PTHR33121">
    <property type="entry name" value="CYCLIC DI-GMP PHOSPHODIESTERASE PDEF"/>
    <property type="match status" value="1"/>
</dbReference>
<dbReference type="Pfam" id="PF00563">
    <property type="entry name" value="EAL"/>
    <property type="match status" value="1"/>
</dbReference>
<dbReference type="InterPro" id="IPR029787">
    <property type="entry name" value="Nucleotide_cyclase"/>
</dbReference>
<dbReference type="CDD" id="cd01948">
    <property type="entry name" value="EAL"/>
    <property type="match status" value="1"/>
</dbReference>
<dbReference type="SUPFAM" id="SSF55073">
    <property type="entry name" value="Nucleotide cyclase"/>
    <property type="match status" value="1"/>
</dbReference>
<evidence type="ECO:0000256" key="2">
    <source>
        <dbReference type="SAM" id="Phobius"/>
    </source>
</evidence>
<evidence type="ECO:0008006" key="7">
    <source>
        <dbReference type="Google" id="ProtNLM"/>
    </source>
</evidence>
<feature type="domain" description="EAL" evidence="3">
    <location>
        <begin position="439"/>
        <end position="682"/>
    </location>
</feature>
<dbReference type="Gene3D" id="3.30.450.20">
    <property type="entry name" value="PAS domain"/>
    <property type="match status" value="1"/>
</dbReference>
<evidence type="ECO:0000313" key="5">
    <source>
        <dbReference type="EMBL" id="RXJ84427.1"/>
    </source>
</evidence>
<dbReference type="InterPro" id="IPR043128">
    <property type="entry name" value="Rev_trsase/Diguanyl_cyclase"/>
</dbReference>
<organism evidence="5 6">
    <name type="scientific">Arcobacter cloacae</name>
    <dbReference type="NCBI Taxonomy" id="1054034"/>
    <lineage>
        <taxon>Bacteria</taxon>
        <taxon>Pseudomonadati</taxon>
        <taxon>Campylobacterota</taxon>
        <taxon>Epsilonproteobacteria</taxon>
        <taxon>Campylobacterales</taxon>
        <taxon>Arcobacteraceae</taxon>
        <taxon>Arcobacter</taxon>
    </lineage>
</organism>
<dbReference type="InterPro" id="IPR035919">
    <property type="entry name" value="EAL_sf"/>
</dbReference>
<feature type="coiled-coil region" evidence="1">
    <location>
        <begin position="51"/>
        <end position="78"/>
    </location>
</feature>
<evidence type="ECO:0000256" key="1">
    <source>
        <dbReference type="SAM" id="Coils"/>
    </source>
</evidence>
<dbReference type="InterPro" id="IPR001633">
    <property type="entry name" value="EAL_dom"/>
</dbReference>
<dbReference type="GO" id="GO:0071111">
    <property type="term" value="F:cyclic-guanylate-specific phosphodiesterase activity"/>
    <property type="evidence" value="ECO:0007669"/>
    <property type="project" value="InterPro"/>
</dbReference>
<dbReference type="AlphaFoldDB" id="A0A4Q0ZDH1"/>
<gene>
    <name evidence="5" type="ORF">CRU90_06050</name>
</gene>
<sequence length="682" mass="79209">MNTKIFVKIGWLFTLGLLSYLFFVVFLLSPKVNSYLSDIELKTSKAQFEKVVNTINIRANAQKNKEELLNEIILLLNSVTLGKNGFIFIFDSKGNIIYDPSKEFLLKDFSNITIPNSENIVLFEEMKKASINKKDLEYNWNKFFDPLNYNYVKISWIEYNPKLDWYIASSIYKDDFSSFIDGINSLILNISMVLFLVLSVIGVFITIKVIAPINKMYEEVQKVNVSLNELESGIKSKDEIGFLASQFNTLIDQVENNRKNFDEQVQVKTKEIQDRLYFDELTNLRNRTALEDDIKDSDFVSISLVDIDSFDDINELYGFSTGNLVLVEVAKILNDFALKYGVSAYRIYGNVYCLADKKMMGFSRYDEFISELCKLFRNRPIQIEELDIDIFINVTLGISIAQEDPIKTAGIALKKAKKSNMKFFVYNNEIDTKDIIKKSIYWREKIKVAIEENNVVPFYQPIFNRNNEIVKYETLMRIKDKNAQGEDIYLSPYLFLEVSIKTKQYLQLSNQIISKAFTDLSRTQKQISFNLSFKDILDVDFIVSLDKNLDKIDFEDKERVVFEILESDYITDYSLLEDFIRKYRSQGIKIAIDDFGTGYSNFAHILKIRPDYIKIDGSLIKNINLDKNSFEMVKSLVDFSKAMNIKVIAEFVHSKEVYNTLYELGIDEFQGFYLGEPSLNIE</sequence>
<dbReference type="PANTHER" id="PTHR33121:SF79">
    <property type="entry name" value="CYCLIC DI-GMP PHOSPHODIESTERASE PDED-RELATED"/>
    <property type="match status" value="1"/>
</dbReference>
<keyword evidence="1" id="KW-0175">Coiled coil</keyword>
<dbReference type="SMART" id="SM00267">
    <property type="entry name" value="GGDEF"/>
    <property type="match status" value="1"/>
</dbReference>
<evidence type="ECO:0000259" key="4">
    <source>
        <dbReference type="PROSITE" id="PS50887"/>
    </source>
</evidence>
<reference evidence="5 6" key="1">
    <citation type="submission" date="2017-10" db="EMBL/GenBank/DDBJ databases">
        <title>Genomics of the genus Arcobacter.</title>
        <authorList>
            <person name="Perez-Cataluna A."/>
            <person name="Figueras M.J."/>
        </authorList>
    </citation>
    <scope>NUCLEOTIDE SEQUENCE [LARGE SCALE GENOMIC DNA]</scope>
    <source>
        <strain evidence="5 6">F26</strain>
    </source>
</reference>
<protein>
    <recommendedName>
        <fullName evidence="7">Cache sensor-containing diguanylate cyclase/phosphodiesterase</fullName>
    </recommendedName>
</protein>
<dbReference type="Gene3D" id="3.30.70.270">
    <property type="match status" value="1"/>
</dbReference>
<dbReference type="Proteomes" id="UP000290870">
    <property type="component" value="Unassembled WGS sequence"/>
</dbReference>
<dbReference type="InterPro" id="IPR000160">
    <property type="entry name" value="GGDEF_dom"/>
</dbReference>
<dbReference type="SUPFAM" id="SSF141868">
    <property type="entry name" value="EAL domain-like"/>
    <property type="match status" value="1"/>
</dbReference>
<dbReference type="EMBL" id="PDJZ01000005">
    <property type="protein sequence ID" value="RXJ84427.1"/>
    <property type="molecule type" value="Genomic_DNA"/>
</dbReference>
<dbReference type="PROSITE" id="PS50883">
    <property type="entry name" value="EAL"/>
    <property type="match status" value="1"/>
</dbReference>
<dbReference type="SMART" id="SM00052">
    <property type="entry name" value="EAL"/>
    <property type="match status" value="1"/>
</dbReference>
<feature type="coiled-coil region" evidence="1">
    <location>
        <begin position="244"/>
        <end position="271"/>
    </location>
</feature>